<dbReference type="KEGG" id="btr:BT_1776"/>
<proteinExistence type="predicted"/>
<keyword evidence="2" id="KW-1185">Reference proteome</keyword>
<reference evidence="1 2" key="1">
    <citation type="journal article" date="2007" name="Nat. Genet.">
        <title>Genomic analysis of Bartonella identifies type IV secretion systems as host adaptability factors.</title>
        <authorList>
            <person name="Saenz H.L."/>
            <person name="Engel P."/>
            <person name="Stoeckli M.C."/>
            <person name="Lanz C."/>
            <person name="Raddatz G."/>
            <person name="Vayssier-Taussat M."/>
            <person name="Birtles R."/>
            <person name="Schuster S.C."/>
            <person name="Dehio C."/>
        </authorList>
    </citation>
    <scope>NUCLEOTIDE SEQUENCE [LARGE SCALE GENOMIC DNA]</scope>
    <source>
        <strain evidence="2">DSM 28219 / CCUG 45778 / CIP 105476 / IBS 506</strain>
    </source>
</reference>
<dbReference type="EMBL" id="AM260525">
    <property type="protein sequence ID" value="CAK02060.1"/>
    <property type="molecule type" value="Genomic_DNA"/>
</dbReference>
<dbReference type="Proteomes" id="UP000001592">
    <property type="component" value="Chromosome"/>
</dbReference>
<accession>A9IWX1</accession>
<dbReference type="HOGENOM" id="CLU_2749583_0_0_5"/>
<organism evidence="1 2">
    <name type="scientific">Bartonella tribocorum (strain DSM 28219 / CCUG 45778 / CIP 105476 / IBS 506)</name>
    <dbReference type="NCBI Taxonomy" id="382640"/>
    <lineage>
        <taxon>Bacteria</taxon>
        <taxon>Pseudomonadati</taxon>
        <taxon>Pseudomonadota</taxon>
        <taxon>Alphaproteobacteria</taxon>
        <taxon>Hyphomicrobiales</taxon>
        <taxon>Bartonellaceae</taxon>
        <taxon>Bartonella</taxon>
    </lineage>
</organism>
<name>A9IWX1_BART1</name>
<evidence type="ECO:0000313" key="1">
    <source>
        <dbReference type="EMBL" id="CAK02060.1"/>
    </source>
</evidence>
<evidence type="ECO:0000313" key="2">
    <source>
        <dbReference type="Proteomes" id="UP000001592"/>
    </source>
</evidence>
<protein>
    <submittedName>
        <fullName evidence="1">Integrase</fullName>
    </submittedName>
</protein>
<gene>
    <name evidence="1" type="ordered locus">BT_1776</name>
</gene>
<sequence length="70" mass="8333">MNMRREVYFVWDILFLQAGGPHLKNVINKKCEAMRNLHYLKNMALDAFENLHAELKNDGKDENWFAPLRL</sequence>
<dbReference type="AlphaFoldDB" id="A9IWX1"/>